<dbReference type="HOGENOM" id="CLU_2324905_0_0_1"/>
<evidence type="ECO:0000256" key="2">
    <source>
        <dbReference type="ARBA" id="ARBA00022695"/>
    </source>
</evidence>
<dbReference type="Pfam" id="PF17917">
    <property type="entry name" value="RT_RNaseH"/>
    <property type="match status" value="1"/>
</dbReference>
<dbReference type="GO" id="GO:0004519">
    <property type="term" value="F:endonuclease activity"/>
    <property type="evidence" value="ECO:0007669"/>
    <property type="project" value="UniProtKB-KW"/>
</dbReference>
<evidence type="ECO:0000313" key="8">
    <source>
        <dbReference type="EMBL" id="EOY00512.1"/>
    </source>
</evidence>
<organism evidence="8 9">
    <name type="scientific">Theobroma cacao</name>
    <name type="common">Cacao</name>
    <name type="synonym">Cocoa</name>
    <dbReference type="NCBI Taxonomy" id="3641"/>
    <lineage>
        <taxon>Eukaryota</taxon>
        <taxon>Viridiplantae</taxon>
        <taxon>Streptophyta</taxon>
        <taxon>Embryophyta</taxon>
        <taxon>Tracheophyta</taxon>
        <taxon>Spermatophyta</taxon>
        <taxon>Magnoliopsida</taxon>
        <taxon>eudicotyledons</taxon>
        <taxon>Gunneridae</taxon>
        <taxon>Pentapetalae</taxon>
        <taxon>rosids</taxon>
        <taxon>malvids</taxon>
        <taxon>Malvales</taxon>
        <taxon>Malvaceae</taxon>
        <taxon>Byttnerioideae</taxon>
        <taxon>Theobroma</taxon>
    </lineage>
</organism>
<keyword evidence="4" id="KW-0255">Endonuclease</keyword>
<evidence type="ECO:0000256" key="6">
    <source>
        <dbReference type="ARBA" id="ARBA00022918"/>
    </source>
</evidence>
<keyword evidence="6" id="KW-0695">RNA-directed DNA polymerase</keyword>
<dbReference type="SUPFAM" id="SSF56672">
    <property type="entry name" value="DNA/RNA polymerases"/>
    <property type="match status" value="1"/>
</dbReference>
<name>A0A061E817_THECC</name>
<evidence type="ECO:0000313" key="9">
    <source>
        <dbReference type="Proteomes" id="UP000026915"/>
    </source>
</evidence>
<dbReference type="Gramene" id="EOY00512">
    <property type="protein sequence ID" value="EOY00512"/>
    <property type="gene ID" value="TCM_010396"/>
</dbReference>
<evidence type="ECO:0000256" key="4">
    <source>
        <dbReference type="ARBA" id="ARBA00022759"/>
    </source>
</evidence>
<evidence type="ECO:0000256" key="3">
    <source>
        <dbReference type="ARBA" id="ARBA00022722"/>
    </source>
</evidence>
<protein>
    <submittedName>
        <fullName evidence="8">Polyprotein, putative</fullName>
    </submittedName>
</protein>
<gene>
    <name evidence="8" type="ORF">TCM_010396</name>
</gene>
<keyword evidence="5" id="KW-0378">Hydrolase</keyword>
<dbReference type="OMA" id="ECDISRS"/>
<evidence type="ECO:0000256" key="5">
    <source>
        <dbReference type="ARBA" id="ARBA00022801"/>
    </source>
</evidence>
<dbReference type="PANTHER" id="PTHR33064:SF40">
    <property type="entry name" value="REVERSE TRANSCRIPTASE_RETROTRANSPOSON-DERIVED PROTEIN RNASE H-LIKE DOMAIN-CONTAINING PROTEIN"/>
    <property type="match status" value="1"/>
</dbReference>
<keyword evidence="3" id="KW-0540">Nuclease</keyword>
<sequence>MTCTPILALLDFIKKFIVERDASGLGVGVVLLQERPIAFVSYALQQRHLLLSTYEKEILALVLAVQKWRAYLLGRQFIIRTDHQNLTHLWTQKITTTTH</sequence>
<dbReference type="Gene3D" id="3.10.20.370">
    <property type="match status" value="1"/>
</dbReference>
<keyword evidence="9" id="KW-1185">Reference proteome</keyword>
<dbReference type="EMBL" id="CM001880">
    <property type="protein sequence ID" value="EOY00512.1"/>
    <property type="molecule type" value="Genomic_DNA"/>
</dbReference>
<accession>A0A061E817</accession>
<reference evidence="8 9" key="1">
    <citation type="journal article" date="2013" name="Genome Biol.">
        <title>The genome sequence of the most widely cultivated cacao type and its use to identify candidate genes regulating pod color.</title>
        <authorList>
            <person name="Motamayor J.C."/>
            <person name="Mockaitis K."/>
            <person name="Schmutz J."/>
            <person name="Haiminen N."/>
            <person name="Iii D.L."/>
            <person name="Cornejo O."/>
            <person name="Findley S.D."/>
            <person name="Zheng P."/>
            <person name="Utro F."/>
            <person name="Royaert S."/>
            <person name="Saski C."/>
            <person name="Jenkins J."/>
            <person name="Podicheti R."/>
            <person name="Zhao M."/>
            <person name="Scheffler B.E."/>
            <person name="Stack J.C."/>
            <person name="Feltus F.A."/>
            <person name="Mustiga G.M."/>
            <person name="Amores F."/>
            <person name="Phillips W."/>
            <person name="Marelli J.P."/>
            <person name="May G.D."/>
            <person name="Shapiro H."/>
            <person name="Ma J."/>
            <person name="Bustamante C.D."/>
            <person name="Schnell R.J."/>
            <person name="Main D."/>
            <person name="Gilbert D."/>
            <person name="Parida L."/>
            <person name="Kuhn D.N."/>
        </authorList>
    </citation>
    <scope>NUCLEOTIDE SEQUENCE [LARGE SCALE GENOMIC DNA]</scope>
    <source>
        <strain evidence="9">cv. Matina 1-6</strain>
    </source>
</reference>
<dbReference type="STRING" id="3641.A0A061E817"/>
<feature type="domain" description="Reverse transcriptase RNase H-like" evidence="7">
    <location>
        <begin position="11"/>
        <end position="94"/>
    </location>
</feature>
<proteinExistence type="predicted"/>
<evidence type="ECO:0000259" key="7">
    <source>
        <dbReference type="Pfam" id="PF17917"/>
    </source>
</evidence>
<dbReference type="InterPro" id="IPR043502">
    <property type="entry name" value="DNA/RNA_pol_sf"/>
</dbReference>
<dbReference type="InterPro" id="IPR051320">
    <property type="entry name" value="Viral_Replic_Matur_Polypro"/>
</dbReference>
<keyword evidence="1" id="KW-0808">Transferase</keyword>
<dbReference type="CDD" id="cd09274">
    <property type="entry name" value="RNase_HI_RT_Ty3"/>
    <property type="match status" value="1"/>
</dbReference>
<dbReference type="InterPro" id="IPR041373">
    <property type="entry name" value="RT_RNaseH"/>
</dbReference>
<dbReference type="PANTHER" id="PTHR33064">
    <property type="entry name" value="POL PROTEIN"/>
    <property type="match status" value="1"/>
</dbReference>
<dbReference type="eggNOG" id="KOG0017">
    <property type="taxonomic scope" value="Eukaryota"/>
</dbReference>
<dbReference type="AlphaFoldDB" id="A0A061E817"/>
<dbReference type="Proteomes" id="UP000026915">
    <property type="component" value="Chromosome 2"/>
</dbReference>
<evidence type="ECO:0000256" key="1">
    <source>
        <dbReference type="ARBA" id="ARBA00022679"/>
    </source>
</evidence>
<dbReference type="GO" id="GO:0003964">
    <property type="term" value="F:RNA-directed DNA polymerase activity"/>
    <property type="evidence" value="ECO:0007669"/>
    <property type="project" value="UniProtKB-KW"/>
</dbReference>
<dbReference type="InParanoid" id="A0A061E817"/>
<dbReference type="GO" id="GO:0016787">
    <property type="term" value="F:hydrolase activity"/>
    <property type="evidence" value="ECO:0007669"/>
    <property type="project" value="UniProtKB-KW"/>
</dbReference>
<keyword evidence="2" id="KW-0548">Nucleotidyltransferase</keyword>